<dbReference type="AlphaFoldDB" id="A0A8J8GF16"/>
<comment type="cofactor">
    <cofactor evidence="1 7">
        <name>pyridoxal 5'-phosphate</name>
        <dbReference type="ChEBI" id="CHEBI:597326"/>
    </cofactor>
</comment>
<evidence type="ECO:0000313" key="9">
    <source>
        <dbReference type="EMBL" id="NSL50641.1"/>
    </source>
</evidence>
<dbReference type="InterPro" id="IPR015424">
    <property type="entry name" value="PyrdxlP-dep_Trfase"/>
</dbReference>
<keyword evidence="3" id="KW-0808">Transferase</keyword>
<accession>A0A8J8GF16</accession>
<dbReference type="GO" id="GO:0005737">
    <property type="term" value="C:cytoplasm"/>
    <property type="evidence" value="ECO:0007669"/>
    <property type="project" value="TreeGrafter"/>
</dbReference>
<feature type="domain" description="CoA-binding" evidence="8">
    <location>
        <begin position="467"/>
        <end position="559"/>
    </location>
</feature>
<dbReference type="InterPro" id="IPR036291">
    <property type="entry name" value="NAD(P)-bd_dom_sf"/>
</dbReference>
<dbReference type="Proteomes" id="UP000625804">
    <property type="component" value="Unassembled WGS sequence"/>
</dbReference>
<evidence type="ECO:0000256" key="6">
    <source>
        <dbReference type="ARBA" id="ARBA00071157"/>
    </source>
</evidence>
<evidence type="ECO:0000259" key="8">
    <source>
        <dbReference type="SMART" id="SM00881"/>
    </source>
</evidence>
<dbReference type="PANTHER" id="PTHR43797">
    <property type="entry name" value="HOMOCYSTEINE/CYSTEINE SYNTHASE"/>
    <property type="match status" value="1"/>
</dbReference>
<dbReference type="PROSITE" id="PS00868">
    <property type="entry name" value="CYS_MET_METAB_PP"/>
    <property type="match status" value="1"/>
</dbReference>
<evidence type="ECO:0000313" key="10">
    <source>
        <dbReference type="Proteomes" id="UP000625804"/>
    </source>
</evidence>
<dbReference type="GO" id="GO:0008483">
    <property type="term" value="F:transaminase activity"/>
    <property type="evidence" value="ECO:0007669"/>
    <property type="project" value="UniProtKB-KW"/>
</dbReference>
<dbReference type="Pfam" id="PF01053">
    <property type="entry name" value="Cys_Met_Meta_PP"/>
    <property type="match status" value="1"/>
</dbReference>
<evidence type="ECO:0000256" key="5">
    <source>
        <dbReference type="ARBA" id="ARBA00060995"/>
    </source>
</evidence>
<dbReference type="GO" id="GO:0003961">
    <property type="term" value="F:O-acetylhomoserine aminocarboxypropyltransferase activity"/>
    <property type="evidence" value="ECO:0007669"/>
    <property type="project" value="TreeGrafter"/>
</dbReference>
<sequence length="599" mass="65338">MAERFDTYDLETVLLHGGQSPDPTTGSRAVPIYQTTSYVFHNTAHAQGLFSLDEAGNIYSRIGNPTVDVFEKRIALLEDGVAAVATSSGMAAIALAIMNIAHAGDEIVAATNLYGGTYNLFATTLPKYGIKVVFVDPTDPENFRKAITEKTKAIYGEIIGNPSLHVFDVETIAGIAHDAGIPLIIDNTFATPYLCKPIQWGADIVVHSATKWIGGHGTSIGGVVVDGGRFNWNSPKFPGFIEPDPSYNGIVYANEFGTLAYSTKLRVQLLRDFGSCLSPLNAFQLLQGLETLHLRMEKHTQNALEIAEFLKNHPAVEWVSYPGLPEHPSHELAKKYLKKGFGAIVNFGIKGGRDAGKKVIDNIALWSHVANVGDAKSLIIHPASTTHQQLSGEDLVKTGVTEDLIRLSVGLESVRDLTNDLDRAFYEATGISTKGNVKGEIIVNDEAVIRWLLQSPFVQEEIDGKTVQRPKTLAVVGLSGNPARPSYRLTRKMQRLGYKIIPVNPKEKEVLGEKAYPDLKSIPFAVDVVQVFRSPDAAVEVAYEAVDVKPKIFWLQEGVISPEAVEIAKKAGLEVVHNRCTYKEAQRLRGSIVTVACEL</sequence>
<dbReference type="GO" id="GO:0030170">
    <property type="term" value="F:pyridoxal phosphate binding"/>
    <property type="evidence" value="ECO:0007669"/>
    <property type="project" value="InterPro"/>
</dbReference>
<evidence type="ECO:0000256" key="2">
    <source>
        <dbReference type="ARBA" id="ARBA00011881"/>
    </source>
</evidence>
<dbReference type="GO" id="GO:0071269">
    <property type="term" value="P:L-homocysteine biosynthetic process"/>
    <property type="evidence" value="ECO:0007669"/>
    <property type="project" value="TreeGrafter"/>
</dbReference>
<dbReference type="FunFam" id="3.90.1150.10:FF:000033">
    <property type="entry name" value="Cystathionine gamma-synthase"/>
    <property type="match status" value="1"/>
</dbReference>
<evidence type="ECO:0000256" key="4">
    <source>
        <dbReference type="ARBA" id="ARBA00022898"/>
    </source>
</evidence>
<evidence type="ECO:0000256" key="7">
    <source>
        <dbReference type="RuleBase" id="RU362118"/>
    </source>
</evidence>
<gene>
    <name evidence="9" type="ORF">HR057_02545</name>
</gene>
<dbReference type="InterPro" id="IPR054542">
    <property type="entry name" value="Cys_met_metab_PP"/>
</dbReference>
<reference evidence="9" key="1">
    <citation type="submission" date="2020-06" db="EMBL/GenBank/DDBJ databases">
        <title>A novel thermopfilic bacterium from Erzurum, Turkey.</title>
        <authorList>
            <person name="Adiguzel A."/>
            <person name="Ay H."/>
            <person name="Baltaci M.O."/>
        </authorList>
    </citation>
    <scope>NUCLEOTIDE SEQUENCE</scope>
    <source>
        <strain evidence="9">P2</strain>
    </source>
</reference>
<dbReference type="InterPro" id="IPR015422">
    <property type="entry name" value="PyrdxlP-dep_Trfase_small"/>
</dbReference>
<dbReference type="PANTHER" id="PTHR43797:SF2">
    <property type="entry name" value="HOMOCYSTEINE_CYSTEINE SYNTHASE"/>
    <property type="match status" value="1"/>
</dbReference>
<protein>
    <recommendedName>
        <fullName evidence="6">O-succinylhomoserine sulfhydrylase</fullName>
    </recommendedName>
</protein>
<dbReference type="NCBIfam" id="TIGR01326">
    <property type="entry name" value="OAH_OAS_sulfhy"/>
    <property type="match status" value="1"/>
</dbReference>
<dbReference type="RefSeq" id="WP_173729837.1">
    <property type="nucleotide sequence ID" value="NZ_JABTTE010000002.1"/>
</dbReference>
<keyword evidence="10" id="KW-1185">Reference proteome</keyword>
<dbReference type="InterPro" id="IPR006235">
    <property type="entry name" value="OAc-hSer/O-AcSer_sulfhydrylase"/>
</dbReference>
<dbReference type="Gene3D" id="3.40.50.720">
    <property type="entry name" value="NAD(P)-binding Rossmann-like Domain"/>
    <property type="match status" value="1"/>
</dbReference>
<dbReference type="Gene3D" id="3.90.1150.10">
    <property type="entry name" value="Aspartate Aminotransferase, domain 1"/>
    <property type="match status" value="1"/>
</dbReference>
<dbReference type="SUPFAM" id="SSF51735">
    <property type="entry name" value="NAD(P)-binding Rossmann-fold domains"/>
    <property type="match status" value="1"/>
</dbReference>
<dbReference type="SUPFAM" id="SSF53383">
    <property type="entry name" value="PLP-dependent transferases"/>
    <property type="match status" value="1"/>
</dbReference>
<dbReference type="Gene3D" id="3.40.640.10">
    <property type="entry name" value="Type I PLP-dependent aspartate aminotransferase-like (Major domain)"/>
    <property type="match status" value="1"/>
</dbReference>
<evidence type="ECO:0000256" key="3">
    <source>
        <dbReference type="ARBA" id="ARBA00022679"/>
    </source>
</evidence>
<organism evidence="9 10">
    <name type="scientific">Calidifontibacillus erzurumensis</name>
    <dbReference type="NCBI Taxonomy" id="2741433"/>
    <lineage>
        <taxon>Bacteria</taxon>
        <taxon>Bacillati</taxon>
        <taxon>Bacillota</taxon>
        <taxon>Bacilli</taxon>
        <taxon>Bacillales</taxon>
        <taxon>Bacillaceae</taxon>
        <taxon>Calidifontibacillus/Schinkia group</taxon>
        <taxon>Calidifontibacillus</taxon>
    </lineage>
</organism>
<keyword evidence="9" id="KW-0032">Aminotransferase</keyword>
<dbReference type="FunFam" id="3.40.640.10:FF:000035">
    <property type="entry name" value="O-succinylhomoserine sulfhydrylase"/>
    <property type="match status" value="1"/>
</dbReference>
<dbReference type="CDD" id="cd00614">
    <property type="entry name" value="CGS_like"/>
    <property type="match status" value="1"/>
</dbReference>
<dbReference type="InterPro" id="IPR003781">
    <property type="entry name" value="CoA-bd"/>
</dbReference>
<comment type="subunit">
    <text evidence="2">Homotetramer.</text>
</comment>
<dbReference type="GO" id="GO:0006535">
    <property type="term" value="P:cysteine biosynthetic process from serine"/>
    <property type="evidence" value="ECO:0007669"/>
    <property type="project" value="TreeGrafter"/>
</dbReference>
<name>A0A8J8GF16_9BACI</name>
<dbReference type="SMART" id="SM00881">
    <property type="entry name" value="CoA_binding"/>
    <property type="match status" value="1"/>
</dbReference>
<dbReference type="Pfam" id="PF13380">
    <property type="entry name" value="CoA_binding_2"/>
    <property type="match status" value="1"/>
</dbReference>
<dbReference type="InterPro" id="IPR000277">
    <property type="entry name" value="Cys/Met-Metab_PyrdxlP-dep_enz"/>
</dbReference>
<comment type="similarity">
    <text evidence="5">Belongs to the trans-sulfuration enzymes family. MetZ subfamily.</text>
</comment>
<dbReference type="EMBL" id="JABTTE010000002">
    <property type="protein sequence ID" value="NSL50641.1"/>
    <property type="molecule type" value="Genomic_DNA"/>
</dbReference>
<dbReference type="GO" id="GO:0004124">
    <property type="term" value="F:cysteine synthase activity"/>
    <property type="evidence" value="ECO:0007669"/>
    <property type="project" value="TreeGrafter"/>
</dbReference>
<dbReference type="GO" id="GO:0019346">
    <property type="term" value="P:transsulfuration"/>
    <property type="evidence" value="ECO:0007669"/>
    <property type="project" value="InterPro"/>
</dbReference>
<proteinExistence type="inferred from homology"/>
<evidence type="ECO:0000256" key="1">
    <source>
        <dbReference type="ARBA" id="ARBA00001933"/>
    </source>
</evidence>
<dbReference type="InterPro" id="IPR015421">
    <property type="entry name" value="PyrdxlP-dep_Trfase_major"/>
</dbReference>
<keyword evidence="4 7" id="KW-0663">Pyridoxal phosphate</keyword>
<comment type="caution">
    <text evidence="9">The sequence shown here is derived from an EMBL/GenBank/DDBJ whole genome shotgun (WGS) entry which is preliminary data.</text>
</comment>